<protein>
    <submittedName>
        <fullName evidence="2">Uncharacterized protein</fullName>
    </submittedName>
</protein>
<feature type="compositionally biased region" description="Low complexity" evidence="1">
    <location>
        <begin position="73"/>
        <end position="82"/>
    </location>
</feature>
<organism evidence="2 3">
    <name type="scientific">Paenibacillus bovis</name>
    <dbReference type="NCBI Taxonomy" id="1616788"/>
    <lineage>
        <taxon>Bacteria</taxon>
        <taxon>Bacillati</taxon>
        <taxon>Bacillota</taxon>
        <taxon>Bacilli</taxon>
        <taxon>Bacillales</taxon>
        <taxon>Paenibacillaceae</taxon>
        <taxon>Paenibacillus</taxon>
    </lineage>
</organism>
<accession>A0A172ZK53</accession>
<dbReference type="Proteomes" id="UP000078148">
    <property type="component" value="Chromosome"/>
</dbReference>
<dbReference type="KEGG" id="pbv:AR543_19700"/>
<dbReference type="RefSeq" id="WP_060536110.1">
    <property type="nucleotide sequence ID" value="NZ_CP013023.1"/>
</dbReference>
<reference evidence="2 3" key="2">
    <citation type="journal article" date="2016" name="Int. J. Syst. Evol. Microbiol.">
        <title>Paenibacillus bovis sp. nov., isolated from raw yak (Bos grunniens) milk.</title>
        <authorList>
            <person name="Gao C."/>
            <person name="Han J."/>
            <person name="Liu Z."/>
            <person name="Xu X."/>
            <person name="Hang F."/>
            <person name="Wu Z."/>
        </authorList>
    </citation>
    <scope>NUCLEOTIDE SEQUENCE [LARGE SCALE GENOMIC DNA]</scope>
    <source>
        <strain evidence="2 3">BD3526</strain>
    </source>
</reference>
<proteinExistence type="predicted"/>
<evidence type="ECO:0000313" key="3">
    <source>
        <dbReference type="Proteomes" id="UP000078148"/>
    </source>
</evidence>
<gene>
    <name evidence="2" type="ORF">AR543_19700</name>
</gene>
<dbReference type="EMBL" id="CP013023">
    <property type="protein sequence ID" value="ANF98025.1"/>
    <property type="molecule type" value="Genomic_DNA"/>
</dbReference>
<evidence type="ECO:0000256" key="1">
    <source>
        <dbReference type="SAM" id="MobiDB-lite"/>
    </source>
</evidence>
<name>A0A172ZK53_9BACL</name>
<reference evidence="3" key="1">
    <citation type="submission" date="2015-10" db="EMBL/GenBank/DDBJ databases">
        <title>Genome of Paenibacillus bovis sp. nov.</title>
        <authorList>
            <person name="Wu Z."/>
            <person name="Gao C."/>
            <person name="Liu Z."/>
            <person name="Zheng H."/>
        </authorList>
    </citation>
    <scope>NUCLEOTIDE SEQUENCE [LARGE SCALE GENOMIC DNA]</scope>
    <source>
        <strain evidence="3">BD3526</strain>
    </source>
</reference>
<dbReference type="AlphaFoldDB" id="A0A172ZK53"/>
<keyword evidence="3" id="KW-1185">Reference proteome</keyword>
<sequence>MTKHIQAYFRTEDQAESARTSIQTFDAKNLEVGRLDKQISQGSRVMVPLLPLNAGAGGVTGNSAGVSGGAGPGTIIPPTAIIDNDGKRNEVTDDDTAVRHDNDDTDAWSAINATDKDYDDLKYVLSATVMESDVENVVQKLRTNNAFVEILE</sequence>
<feature type="compositionally biased region" description="Basic and acidic residues" evidence="1">
    <location>
        <begin position="84"/>
        <end position="101"/>
    </location>
</feature>
<dbReference type="OrthoDB" id="2607182at2"/>
<evidence type="ECO:0000313" key="2">
    <source>
        <dbReference type="EMBL" id="ANF98025.1"/>
    </source>
</evidence>
<feature type="region of interest" description="Disordered" evidence="1">
    <location>
        <begin position="65"/>
        <end position="101"/>
    </location>
</feature>